<feature type="signal peptide" evidence="1">
    <location>
        <begin position="1"/>
        <end position="29"/>
    </location>
</feature>
<dbReference type="AlphaFoldDB" id="A0AAP0MDV5"/>
<evidence type="ECO:0000313" key="2">
    <source>
        <dbReference type="EMBL" id="KAK9208657.1"/>
    </source>
</evidence>
<keyword evidence="3" id="KW-1185">Reference proteome</keyword>
<evidence type="ECO:0000313" key="3">
    <source>
        <dbReference type="Proteomes" id="UP001428341"/>
    </source>
</evidence>
<dbReference type="Proteomes" id="UP001428341">
    <property type="component" value="Unassembled WGS sequence"/>
</dbReference>
<protein>
    <submittedName>
        <fullName evidence="2">Uncharacterized protein</fullName>
    </submittedName>
</protein>
<comment type="caution">
    <text evidence="2">The sequence shown here is derived from an EMBL/GenBank/DDBJ whole genome shotgun (WGS) entry which is preliminary data.</text>
</comment>
<sequence>MGLGFKIFLLLGLVITIVVLLTSTKVAAARNMAEASTATRKAHKFFQNLDVASAVFWSIGSRPKLEKRGNSGCWVQAYSNGNVYDGEYNKGNGDVYADEWSNGQSHGCGVHTCEDGSRLCWQI</sequence>
<evidence type="ECO:0000256" key="1">
    <source>
        <dbReference type="SAM" id="SignalP"/>
    </source>
</evidence>
<keyword evidence="1" id="KW-0732">Signal</keyword>
<name>A0AAP0MDV5_9ROSI</name>
<gene>
    <name evidence="2" type="ORF">WN944_001016</name>
</gene>
<accession>A0AAP0MDV5</accession>
<feature type="chain" id="PRO_5042834936" evidence="1">
    <location>
        <begin position="30"/>
        <end position="123"/>
    </location>
</feature>
<organism evidence="2 3">
    <name type="scientific">Citrus x changshan-huyou</name>
    <dbReference type="NCBI Taxonomy" id="2935761"/>
    <lineage>
        <taxon>Eukaryota</taxon>
        <taxon>Viridiplantae</taxon>
        <taxon>Streptophyta</taxon>
        <taxon>Embryophyta</taxon>
        <taxon>Tracheophyta</taxon>
        <taxon>Spermatophyta</taxon>
        <taxon>Magnoliopsida</taxon>
        <taxon>eudicotyledons</taxon>
        <taxon>Gunneridae</taxon>
        <taxon>Pentapetalae</taxon>
        <taxon>rosids</taxon>
        <taxon>malvids</taxon>
        <taxon>Sapindales</taxon>
        <taxon>Rutaceae</taxon>
        <taxon>Aurantioideae</taxon>
        <taxon>Citrus</taxon>
    </lineage>
</organism>
<dbReference type="EMBL" id="JBCGBO010000004">
    <property type="protein sequence ID" value="KAK9208657.1"/>
    <property type="molecule type" value="Genomic_DNA"/>
</dbReference>
<dbReference type="SUPFAM" id="SSF82185">
    <property type="entry name" value="Histone H3 K4-specific methyltransferase SET7/9 N-terminal domain"/>
    <property type="match status" value="1"/>
</dbReference>
<proteinExistence type="predicted"/>
<reference evidence="2 3" key="1">
    <citation type="submission" date="2024-05" db="EMBL/GenBank/DDBJ databases">
        <title>Haplotype-resolved chromosome-level genome assembly of Huyou (Citrus changshanensis).</title>
        <authorList>
            <person name="Miao C."/>
            <person name="Chen W."/>
            <person name="Wu Y."/>
            <person name="Wang L."/>
            <person name="Zhao S."/>
            <person name="Grierson D."/>
            <person name="Xu C."/>
            <person name="Chen K."/>
        </authorList>
    </citation>
    <scope>NUCLEOTIDE SEQUENCE [LARGE SCALE GENOMIC DNA]</scope>
    <source>
        <strain evidence="2">01-14</strain>
        <tissue evidence="2">Leaf</tissue>
    </source>
</reference>